<dbReference type="Gene3D" id="3.40.50.150">
    <property type="entry name" value="Vaccinia Virus protein VP39"/>
    <property type="match status" value="1"/>
</dbReference>
<evidence type="ECO:0000256" key="5">
    <source>
        <dbReference type="ARBA" id="ARBA00022691"/>
    </source>
</evidence>
<reference evidence="8" key="1">
    <citation type="submission" date="2018-04" db="EMBL/GenBank/DDBJ databases">
        <authorList>
            <person name="Lucker S."/>
            <person name="Sakoula D."/>
        </authorList>
    </citation>
    <scope>NUCLEOTIDE SEQUENCE [LARGE SCALE GENOMIC DNA]</scope>
</reference>
<protein>
    <recommendedName>
        <fullName evidence="6">Ribosomal RNA small subunit methyltransferase G</fullName>
        <ecNumber evidence="6">2.1.1.-</ecNumber>
    </recommendedName>
    <alternativeName>
        <fullName evidence="6">16S rRNA 7-methylguanosine methyltransferase</fullName>
        <shortName evidence="6">16S rRNA m7G methyltransferase</shortName>
    </alternativeName>
</protein>
<name>A0A330L3Q0_9BACT</name>
<gene>
    <name evidence="6" type="primary">rsmG</name>
    <name evidence="7" type="ORF">NITLEN_20032</name>
</gene>
<dbReference type="InParanoid" id="A0A330L3Q0"/>
<comment type="function">
    <text evidence="6">Specifically methylates the N7 position of a guanine in 16S rRNA.</text>
</comment>
<dbReference type="GO" id="GO:0005829">
    <property type="term" value="C:cytosol"/>
    <property type="evidence" value="ECO:0007669"/>
    <property type="project" value="TreeGrafter"/>
</dbReference>
<evidence type="ECO:0000313" key="7">
    <source>
        <dbReference type="EMBL" id="SPP64393.1"/>
    </source>
</evidence>
<dbReference type="FunCoup" id="A0A330L3Q0">
    <property type="interactions" value="481"/>
</dbReference>
<dbReference type="InterPro" id="IPR029063">
    <property type="entry name" value="SAM-dependent_MTases_sf"/>
</dbReference>
<dbReference type="GO" id="GO:0070043">
    <property type="term" value="F:rRNA (guanine-N7-)-methyltransferase activity"/>
    <property type="evidence" value="ECO:0007669"/>
    <property type="project" value="UniProtKB-UniRule"/>
</dbReference>
<dbReference type="Proteomes" id="UP000248168">
    <property type="component" value="Unassembled WGS sequence"/>
</dbReference>
<dbReference type="Pfam" id="PF02527">
    <property type="entry name" value="GidB"/>
    <property type="match status" value="1"/>
</dbReference>
<dbReference type="PANTHER" id="PTHR31760:SF0">
    <property type="entry name" value="S-ADENOSYL-L-METHIONINE-DEPENDENT METHYLTRANSFERASES SUPERFAMILY PROTEIN"/>
    <property type="match status" value="1"/>
</dbReference>
<evidence type="ECO:0000256" key="6">
    <source>
        <dbReference type="HAMAP-Rule" id="MF_00074"/>
    </source>
</evidence>
<accession>A0A330L3Q0</accession>
<dbReference type="AlphaFoldDB" id="A0A330L3Q0"/>
<proteinExistence type="inferred from homology"/>
<dbReference type="HAMAP" id="MF_00074">
    <property type="entry name" value="16SrRNA_methyltr_G"/>
    <property type="match status" value="1"/>
</dbReference>
<evidence type="ECO:0000256" key="3">
    <source>
        <dbReference type="ARBA" id="ARBA00022603"/>
    </source>
</evidence>
<keyword evidence="8" id="KW-1185">Reference proteome</keyword>
<evidence type="ECO:0000313" key="8">
    <source>
        <dbReference type="Proteomes" id="UP000248168"/>
    </source>
</evidence>
<dbReference type="InterPro" id="IPR003682">
    <property type="entry name" value="rRNA_ssu_MeTfrase_G"/>
</dbReference>
<feature type="binding site" evidence="6">
    <location>
        <position position="105"/>
    </location>
    <ligand>
        <name>S-adenosyl-L-methionine</name>
        <dbReference type="ChEBI" id="CHEBI:59789"/>
    </ligand>
</feature>
<evidence type="ECO:0000256" key="4">
    <source>
        <dbReference type="ARBA" id="ARBA00022679"/>
    </source>
</evidence>
<dbReference type="SUPFAM" id="SSF53335">
    <property type="entry name" value="S-adenosyl-L-methionine-dependent methyltransferases"/>
    <property type="match status" value="1"/>
</dbReference>
<keyword evidence="5 6" id="KW-0949">S-adenosyl-L-methionine</keyword>
<dbReference type="NCBIfam" id="TIGR00138">
    <property type="entry name" value="rsmG_gidB"/>
    <property type="match status" value="1"/>
</dbReference>
<comment type="similarity">
    <text evidence="6">Belongs to the methyltransferase superfamily. RNA methyltransferase RsmG family.</text>
</comment>
<keyword evidence="3 6" id="KW-0489">Methyltransferase</keyword>
<organism evidence="7 8">
    <name type="scientific">Nitrospira lenta</name>
    <dbReference type="NCBI Taxonomy" id="1436998"/>
    <lineage>
        <taxon>Bacteria</taxon>
        <taxon>Pseudomonadati</taxon>
        <taxon>Nitrospirota</taxon>
        <taxon>Nitrospiria</taxon>
        <taxon>Nitrospirales</taxon>
        <taxon>Nitrospiraceae</taxon>
        <taxon>Nitrospira</taxon>
    </lineage>
</organism>
<dbReference type="CDD" id="cd02440">
    <property type="entry name" value="AdoMet_MTases"/>
    <property type="match status" value="1"/>
</dbReference>
<dbReference type="EMBL" id="OUNR01000012">
    <property type="protein sequence ID" value="SPP64393.1"/>
    <property type="molecule type" value="Genomic_DNA"/>
</dbReference>
<keyword evidence="1 6" id="KW-0963">Cytoplasm</keyword>
<dbReference type="PANTHER" id="PTHR31760">
    <property type="entry name" value="S-ADENOSYL-L-METHIONINE-DEPENDENT METHYLTRANSFERASES SUPERFAMILY PROTEIN"/>
    <property type="match status" value="1"/>
</dbReference>
<feature type="binding site" evidence="6">
    <location>
        <begin position="128"/>
        <end position="130"/>
    </location>
    <ligand>
        <name>S-adenosyl-L-methionine</name>
        <dbReference type="ChEBI" id="CHEBI:59789"/>
    </ligand>
</feature>
<dbReference type="EC" id="2.1.1.-" evidence="6"/>
<feature type="binding site" evidence="6">
    <location>
        <begin position="156"/>
        <end position="157"/>
    </location>
    <ligand>
        <name>S-adenosyl-L-methionine</name>
        <dbReference type="ChEBI" id="CHEBI:59789"/>
    </ligand>
</feature>
<keyword evidence="4 6" id="KW-0808">Transferase</keyword>
<feature type="binding site" evidence="6">
    <location>
        <position position="175"/>
    </location>
    <ligand>
        <name>S-adenosyl-L-methionine</name>
        <dbReference type="ChEBI" id="CHEBI:59789"/>
    </ligand>
</feature>
<keyword evidence="2 6" id="KW-0698">rRNA processing</keyword>
<comment type="subcellular location">
    <subcellularLocation>
        <location evidence="6">Cytoplasm</location>
    </subcellularLocation>
</comment>
<evidence type="ECO:0000256" key="1">
    <source>
        <dbReference type="ARBA" id="ARBA00022490"/>
    </source>
</evidence>
<evidence type="ECO:0000256" key="2">
    <source>
        <dbReference type="ARBA" id="ARBA00022552"/>
    </source>
</evidence>
<sequence>MTQLPKSSYLSLDLTVSITYVFHVEQRTDIQSLLSSTASSIGINMTADQVSKFMIYLKQLKEWNKTTNLTSIVKDEEIVIKHFIDSIAAIKAECFIDGSLIFDIGSGAGFPGIPIKILRPDIRFVLIEPSKKKSSFLRYIIGLLRLRGVDVFEGSLEQFVDSFTNHEQANYVIARGIKFEFIIGLSRTILTSNGKILLFLSTLVDRARLPSNTIVENEYSFDLPAGYGPRVLTSLSFSS</sequence>
<feature type="binding site" evidence="6">
    <location>
        <position position="110"/>
    </location>
    <ligand>
        <name>S-adenosyl-L-methionine</name>
        <dbReference type="ChEBI" id="CHEBI:59789"/>
    </ligand>
</feature>